<feature type="non-terminal residue" evidence="1">
    <location>
        <position position="35"/>
    </location>
</feature>
<sequence>MVWTQKLTTSGQGNRSVNCWATTPVTAGHSWWATA</sequence>
<dbReference type="AlphaFoldDB" id="A0A8J5MUH2"/>
<gene>
    <name evidence="1" type="ORF">Hamer_G003031</name>
</gene>
<evidence type="ECO:0000313" key="2">
    <source>
        <dbReference type="Proteomes" id="UP000747542"/>
    </source>
</evidence>
<comment type="caution">
    <text evidence="1">The sequence shown here is derived from an EMBL/GenBank/DDBJ whole genome shotgun (WGS) entry which is preliminary data.</text>
</comment>
<dbReference type="Proteomes" id="UP000747542">
    <property type="component" value="Unassembled WGS sequence"/>
</dbReference>
<name>A0A8J5MUH2_HOMAM</name>
<reference evidence="1" key="1">
    <citation type="journal article" date="2021" name="Sci. Adv.">
        <title>The American lobster genome reveals insights on longevity, neural, and immune adaptations.</title>
        <authorList>
            <person name="Polinski J.M."/>
            <person name="Zimin A.V."/>
            <person name="Clark K.F."/>
            <person name="Kohn A.B."/>
            <person name="Sadowski N."/>
            <person name="Timp W."/>
            <person name="Ptitsyn A."/>
            <person name="Khanna P."/>
            <person name="Romanova D.Y."/>
            <person name="Williams P."/>
            <person name="Greenwood S.J."/>
            <person name="Moroz L.L."/>
            <person name="Walt D.R."/>
            <person name="Bodnar A.G."/>
        </authorList>
    </citation>
    <scope>NUCLEOTIDE SEQUENCE</scope>
    <source>
        <strain evidence="1">GMGI-L3</strain>
    </source>
</reference>
<evidence type="ECO:0000313" key="1">
    <source>
        <dbReference type="EMBL" id="KAG7163777.1"/>
    </source>
</evidence>
<protein>
    <submittedName>
        <fullName evidence="1">Uncharacterized protein</fullName>
    </submittedName>
</protein>
<organism evidence="1 2">
    <name type="scientific">Homarus americanus</name>
    <name type="common">American lobster</name>
    <dbReference type="NCBI Taxonomy" id="6706"/>
    <lineage>
        <taxon>Eukaryota</taxon>
        <taxon>Metazoa</taxon>
        <taxon>Ecdysozoa</taxon>
        <taxon>Arthropoda</taxon>
        <taxon>Crustacea</taxon>
        <taxon>Multicrustacea</taxon>
        <taxon>Malacostraca</taxon>
        <taxon>Eumalacostraca</taxon>
        <taxon>Eucarida</taxon>
        <taxon>Decapoda</taxon>
        <taxon>Pleocyemata</taxon>
        <taxon>Astacidea</taxon>
        <taxon>Nephropoidea</taxon>
        <taxon>Nephropidae</taxon>
        <taxon>Homarus</taxon>
    </lineage>
</organism>
<dbReference type="EMBL" id="JAHLQT010026447">
    <property type="protein sequence ID" value="KAG7163777.1"/>
    <property type="molecule type" value="Genomic_DNA"/>
</dbReference>
<keyword evidence="2" id="KW-1185">Reference proteome</keyword>
<proteinExistence type="predicted"/>
<accession>A0A8J5MUH2</accession>